<proteinExistence type="predicted"/>
<dbReference type="EMBL" id="PVFZ01000007">
    <property type="protein sequence ID" value="PRF28055.1"/>
    <property type="molecule type" value="Genomic_DNA"/>
</dbReference>
<evidence type="ECO:0000313" key="2">
    <source>
        <dbReference type="Proteomes" id="UP000237686"/>
    </source>
</evidence>
<name>A0A8E2RZP4_9BURK</name>
<dbReference type="AlphaFoldDB" id="A0A8E2RZP4"/>
<evidence type="ECO:0000313" key="1">
    <source>
        <dbReference type="EMBL" id="PRF28055.1"/>
    </source>
</evidence>
<protein>
    <submittedName>
        <fullName evidence="1">Uncharacterized protein</fullName>
    </submittedName>
</protein>
<comment type="caution">
    <text evidence="1">The sequence shown here is derived from an EMBL/GenBank/DDBJ whole genome shotgun (WGS) entry which is preliminary data.</text>
</comment>
<dbReference type="Proteomes" id="UP000237686">
    <property type="component" value="Unassembled WGS sequence"/>
</dbReference>
<organism evidence="1 2">
    <name type="scientific">Burkholderia multivorans</name>
    <dbReference type="NCBI Taxonomy" id="87883"/>
    <lineage>
        <taxon>Bacteria</taxon>
        <taxon>Pseudomonadati</taxon>
        <taxon>Pseudomonadota</taxon>
        <taxon>Betaproteobacteria</taxon>
        <taxon>Burkholderiales</taxon>
        <taxon>Burkholderiaceae</taxon>
        <taxon>Burkholderia</taxon>
        <taxon>Burkholderia cepacia complex</taxon>
    </lineage>
</organism>
<sequence>MTKIGFHGGCRICELGPSADVILFFECLKNYAEQAHPEQDWRLLTDRLYRRYLRREELDKAAMLMEQARQIFAQQPAASAVEWDSLLSGDPQRSWLNPDQPTLADVFSKYFEGFKNACSSAKSFLNDFDIYQPVRVVMSDLPGFARDKNKPLAEYDGLEGEPFWLQ</sequence>
<dbReference type="RefSeq" id="WP_059936835.1">
    <property type="nucleotide sequence ID" value="NZ_CADETI010000003.1"/>
</dbReference>
<reference evidence="1 2" key="1">
    <citation type="submission" date="2018-03" db="EMBL/GenBank/DDBJ databases">
        <authorList>
            <person name="Nguyen K."/>
            <person name="Fouts D."/>
            <person name="Sutton G."/>
        </authorList>
    </citation>
    <scope>NUCLEOTIDE SEQUENCE [LARGE SCALE GENOMIC DNA]</scope>
    <source>
        <strain evidence="1 2">AU17135</strain>
    </source>
</reference>
<gene>
    <name evidence="1" type="ORF">C6P98_02150</name>
</gene>
<accession>A0A8E2RZP4</accession>